<dbReference type="PROSITE" id="PS01040">
    <property type="entry name" value="SBP_BACTERIAL_5"/>
    <property type="match status" value="1"/>
</dbReference>
<dbReference type="CDD" id="cd08493">
    <property type="entry name" value="PBP2_DppA_like"/>
    <property type="match status" value="1"/>
</dbReference>
<evidence type="ECO:0000256" key="2">
    <source>
        <dbReference type="ARBA" id="ARBA00022729"/>
    </source>
</evidence>
<dbReference type="AlphaFoldDB" id="A0AB37ATM2"/>
<comment type="caution">
    <text evidence="6">The sequence shown here is derived from an EMBL/GenBank/DDBJ whole genome shotgun (WGS) entry which is preliminary data.</text>
</comment>
<dbReference type="GO" id="GO:0030288">
    <property type="term" value="C:outer membrane-bounded periplasmic space"/>
    <property type="evidence" value="ECO:0007669"/>
    <property type="project" value="TreeGrafter"/>
</dbReference>
<comment type="similarity">
    <text evidence="1">Belongs to the bacterial solute-binding protein 5 family.</text>
</comment>
<dbReference type="PANTHER" id="PTHR30290">
    <property type="entry name" value="PERIPLASMIC BINDING COMPONENT OF ABC TRANSPORTER"/>
    <property type="match status" value="1"/>
</dbReference>
<dbReference type="Proteomes" id="UP000237811">
    <property type="component" value="Unassembled WGS sequence"/>
</dbReference>
<dbReference type="Pfam" id="PF00496">
    <property type="entry name" value="SBP_bac_5"/>
    <property type="match status" value="1"/>
</dbReference>
<dbReference type="GO" id="GO:0042938">
    <property type="term" value="P:dipeptide transport"/>
    <property type="evidence" value="ECO:0007669"/>
    <property type="project" value="TreeGrafter"/>
</dbReference>
<accession>A0AB37ATM2</accession>
<dbReference type="SUPFAM" id="SSF53850">
    <property type="entry name" value="Periplasmic binding protein-like II"/>
    <property type="match status" value="1"/>
</dbReference>
<gene>
    <name evidence="6" type="ORF">C6P99_17220</name>
</gene>
<feature type="signal peptide" evidence="4">
    <location>
        <begin position="1"/>
        <end position="41"/>
    </location>
</feature>
<dbReference type="Gene3D" id="3.40.190.10">
    <property type="entry name" value="Periplasmic binding protein-like II"/>
    <property type="match status" value="1"/>
</dbReference>
<dbReference type="InterPro" id="IPR023765">
    <property type="entry name" value="SBP_5_CS"/>
</dbReference>
<feature type="domain" description="Solute-binding protein family 5" evidence="5">
    <location>
        <begin position="91"/>
        <end position="440"/>
    </location>
</feature>
<name>A0AB37ATM2_9BURK</name>
<organism evidence="6 7">
    <name type="scientific">Burkholderia multivorans</name>
    <dbReference type="NCBI Taxonomy" id="87883"/>
    <lineage>
        <taxon>Bacteria</taxon>
        <taxon>Pseudomonadati</taxon>
        <taxon>Pseudomonadota</taxon>
        <taxon>Betaproteobacteria</taxon>
        <taxon>Burkholderiales</taxon>
        <taxon>Burkholderiaceae</taxon>
        <taxon>Burkholderia</taxon>
        <taxon>Burkholderia cepacia complex</taxon>
    </lineage>
</organism>
<feature type="region of interest" description="Disordered" evidence="3">
    <location>
        <begin position="573"/>
        <end position="594"/>
    </location>
</feature>
<dbReference type="Gene3D" id="3.10.105.10">
    <property type="entry name" value="Dipeptide-binding Protein, Domain 3"/>
    <property type="match status" value="1"/>
</dbReference>
<dbReference type="Gene3D" id="3.90.76.10">
    <property type="entry name" value="Dipeptide-binding Protein, Domain 1"/>
    <property type="match status" value="1"/>
</dbReference>
<protein>
    <submittedName>
        <fullName evidence="6">ABC transporter substrate-binding protein</fullName>
    </submittedName>
</protein>
<evidence type="ECO:0000256" key="1">
    <source>
        <dbReference type="ARBA" id="ARBA00005695"/>
    </source>
</evidence>
<dbReference type="InterPro" id="IPR039424">
    <property type="entry name" value="SBP_5"/>
</dbReference>
<evidence type="ECO:0000256" key="3">
    <source>
        <dbReference type="SAM" id="MobiDB-lite"/>
    </source>
</evidence>
<evidence type="ECO:0000313" key="6">
    <source>
        <dbReference type="EMBL" id="PRE46627.1"/>
    </source>
</evidence>
<keyword evidence="2 4" id="KW-0732">Signal</keyword>
<proteinExistence type="inferred from homology"/>
<dbReference type="InterPro" id="IPR000914">
    <property type="entry name" value="SBP_5_dom"/>
</dbReference>
<sequence>MNIRLISPAARRARNVSPFASALRCLAASLMLAGAASPALAAPAGNTLVFCSEGSPAGFDPGQHTTSTDFDASTHTIYNELVQFRRGTLDLEPALATSWDVSADQRVYTFHLRRGVKFQTTAWFKPTRPFQADDVVFTFRRMLDRDDPFRKAYPVSFPYFSDLGFDRNIERIEKVDDYTVRFALKEPDVVFVRNLAMAFASILSAEYASQLAARHREADINQFPVGTGPFQLRAYQKDVVIRYDANPDYWKPDDVKLAHLVFAITPDPATRLRKLTGGECQVSVFPRPADLDTVRRNPSLTLFSATGFNVGFVAYNTQHPPLDRVDVRRALDMAIDKAAILKTVFNGDATIATNPMPPAQWSYNPRLKDAPHDPAAAKALLARAGFPNGFDLTLWAMPVQRPYNPNAQLMAQLIQQDWAKIGVRAKIVSYEWGEDRRAREDRQLRVGRIQPAREAGRPARRNPVRLVRRQRRSRQLARRAARLRRRARQQSREVVQCGFRAARRRGAHECRRREAHGAVRAGAGRVQGSGAVHADRDVDRVAAGVEACARARVFAARRASVRRRVARMTCSGAANRRADDDGPACRSVRARRVS</sequence>
<dbReference type="GO" id="GO:1904680">
    <property type="term" value="F:peptide transmembrane transporter activity"/>
    <property type="evidence" value="ECO:0007669"/>
    <property type="project" value="TreeGrafter"/>
</dbReference>
<feature type="chain" id="PRO_5044329626" evidence="4">
    <location>
        <begin position="42"/>
        <end position="594"/>
    </location>
</feature>
<reference evidence="6 7" key="1">
    <citation type="submission" date="2018-03" db="EMBL/GenBank/DDBJ databases">
        <authorList>
            <person name="Nguyen K."/>
            <person name="Fouts D."/>
            <person name="Sutton G."/>
        </authorList>
    </citation>
    <scope>NUCLEOTIDE SEQUENCE [LARGE SCALE GENOMIC DNA]</scope>
    <source>
        <strain evidence="6 7">AU14328</strain>
    </source>
</reference>
<evidence type="ECO:0000256" key="4">
    <source>
        <dbReference type="SAM" id="SignalP"/>
    </source>
</evidence>
<evidence type="ECO:0000259" key="5">
    <source>
        <dbReference type="Pfam" id="PF00496"/>
    </source>
</evidence>
<evidence type="ECO:0000313" key="7">
    <source>
        <dbReference type="Proteomes" id="UP000237811"/>
    </source>
</evidence>
<dbReference type="EMBL" id="PVFR01000053">
    <property type="protein sequence ID" value="PRE46627.1"/>
    <property type="molecule type" value="Genomic_DNA"/>
</dbReference>
<dbReference type="PANTHER" id="PTHR30290:SF38">
    <property type="entry name" value="D,D-DIPEPTIDE-BINDING PERIPLASMIC PROTEIN DDPA-RELATED"/>
    <property type="match status" value="1"/>
</dbReference>